<dbReference type="PROSITE" id="PS51257">
    <property type="entry name" value="PROKAR_LIPOPROTEIN"/>
    <property type="match status" value="1"/>
</dbReference>
<evidence type="ECO:0008006" key="4">
    <source>
        <dbReference type="Google" id="ProtNLM"/>
    </source>
</evidence>
<dbReference type="EMBL" id="CP114589">
    <property type="protein sequence ID" value="WBA10308.1"/>
    <property type="molecule type" value="Genomic_DNA"/>
</dbReference>
<organism evidence="2 3">
    <name type="scientific">Salinivibrio kushneri</name>
    <dbReference type="NCBI Taxonomy" id="1908198"/>
    <lineage>
        <taxon>Bacteria</taxon>
        <taxon>Pseudomonadati</taxon>
        <taxon>Pseudomonadota</taxon>
        <taxon>Gammaproteobacteria</taxon>
        <taxon>Vibrionales</taxon>
        <taxon>Vibrionaceae</taxon>
        <taxon>Salinivibrio</taxon>
    </lineage>
</organism>
<evidence type="ECO:0000256" key="1">
    <source>
        <dbReference type="SAM" id="MobiDB-lite"/>
    </source>
</evidence>
<sequence>MKSLILMLLTVALVSGCQLTRVEGELDDVKVKVGREDTGPSSDKFCPPGHAKQGKC</sequence>
<evidence type="ECO:0000313" key="3">
    <source>
        <dbReference type="Proteomes" id="UP001164748"/>
    </source>
</evidence>
<evidence type="ECO:0000313" key="2">
    <source>
        <dbReference type="EMBL" id="WBA10308.1"/>
    </source>
</evidence>
<keyword evidence="2" id="KW-0614">Plasmid</keyword>
<protein>
    <recommendedName>
        <fullName evidence="4">Lipoprotein</fullName>
    </recommendedName>
</protein>
<reference evidence="2" key="1">
    <citation type="submission" date="2022-09" db="EMBL/GenBank/DDBJ databases">
        <authorList>
            <person name="Li Z.-J."/>
        </authorList>
    </citation>
    <scope>NUCLEOTIDE SEQUENCE</scope>
    <source>
        <strain evidence="2">TGB11</strain>
        <plasmid evidence="2">unnamed</plasmid>
    </source>
</reference>
<dbReference type="Proteomes" id="UP001164748">
    <property type="component" value="Plasmid unnamed"/>
</dbReference>
<name>A0AA47LSL2_9GAMM</name>
<proteinExistence type="predicted"/>
<feature type="region of interest" description="Disordered" evidence="1">
    <location>
        <begin position="34"/>
        <end position="56"/>
    </location>
</feature>
<dbReference type="AlphaFoldDB" id="A0AA47LSL2"/>
<geneLocation type="plasmid" evidence="2 3">
    <name>unnamed</name>
</geneLocation>
<accession>A0AA47LSL2</accession>
<dbReference type="RefSeq" id="WP_269580330.1">
    <property type="nucleotide sequence ID" value="NZ_CP114589.1"/>
</dbReference>
<gene>
    <name evidence="2" type="ORF">N8M53_13200</name>
</gene>